<name>A0AAD9HC45_9PEZI</name>
<gene>
    <name evidence="2" type="ORF">LX32DRAFT_684683</name>
</gene>
<organism evidence="2 3">
    <name type="scientific">Colletotrichum zoysiae</name>
    <dbReference type="NCBI Taxonomy" id="1216348"/>
    <lineage>
        <taxon>Eukaryota</taxon>
        <taxon>Fungi</taxon>
        <taxon>Dikarya</taxon>
        <taxon>Ascomycota</taxon>
        <taxon>Pezizomycotina</taxon>
        <taxon>Sordariomycetes</taxon>
        <taxon>Hypocreomycetidae</taxon>
        <taxon>Glomerellales</taxon>
        <taxon>Glomerellaceae</taxon>
        <taxon>Colletotrichum</taxon>
        <taxon>Colletotrichum graminicola species complex</taxon>
    </lineage>
</organism>
<protein>
    <submittedName>
        <fullName evidence="2">Uncharacterized protein</fullName>
    </submittedName>
</protein>
<feature type="compositionally biased region" description="Low complexity" evidence="1">
    <location>
        <begin position="38"/>
        <end position="67"/>
    </location>
</feature>
<feature type="region of interest" description="Disordered" evidence="1">
    <location>
        <begin position="33"/>
        <end position="71"/>
    </location>
</feature>
<comment type="caution">
    <text evidence="2">The sequence shown here is derived from an EMBL/GenBank/DDBJ whole genome shotgun (WGS) entry which is preliminary data.</text>
</comment>
<sequence>MQALHFKSQENSMVSWIALFQCDCRLSRNTRAGVELKSSSGTSPTTQSSTEKSESKPTTPSASSSSPDDLEPLQESVTAAFFAFVGDSPSPITDIFTRSFMQTYLKTSIPVRAVVTTIGNICLEFQSRPDLERRKTAAAAVMQKDRDKLDQFLEHLIAPDSHDQHVMLLYGILKIYAELMSSETWLGSNTTFVKLAAKVKKQVEQGQQKPLLYSDKGLLMHFYLLGAACSLLSFTDNIIANMELYDPSPYENVDSLTGHIRINSAIFHHYTKFLTHFSHLHYRERAFKWVQEARGVLNDKHLTGAASEAESREILIAAGLMQKGTRIVKSAAPAINAMVNLRGGENEDSDDDGEGKSVGFYTLREAYYHFSLMALTRLFWDPVWKLVAKDLPRFGDIHDLEVHGELVRERIAQRMSVVGMEAWSYLNILFGVGIESITPGNKEIVNELLYGIMGKGFASVESFLAGLKLMWRNECIPACTVPGQAQ</sequence>
<reference evidence="2" key="1">
    <citation type="submission" date="2021-06" db="EMBL/GenBank/DDBJ databases">
        <title>Comparative genomics, transcriptomics and evolutionary studies reveal genomic signatures of adaptation to plant cell wall in hemibiotrophic fungi.</title>
        <authorList>
            <consortium name="DOE Joint Genome Institute"/>
            <person name="Baroncelli R."/>
            <person name="Diaz J.F."/>
            <person name="Benocci T."/>
            <person name="Peng M."/>
            <person name="Battaglia E."/>
            <person name="Haridas S."/>
            <person name="Andreopoulos W."/>
            <person name="Labutti K."/>
            <person name="Pangilinan J."/>
            <person name="Floch G.L."/>
            <person name="Makela M.R."/>
            <person name="Henrissat B."/>
            <person name="Grigoriev I.V."/>
            <person name="Crouch J.A."/>
            <person name="De Vries R.P."/>
            <person name="Sukno S.A."/>
            <person name="Thon M.R."/>
        </authorList>
    </citation>
    <scope>NUCLEOTIDE SEQUENCE</scope>
    <source>
        <strain evidence="2">MAFF235873</strain>
    </source>
</reference>
<evidence type="ECO:0000313" key="2">
    <source>
        <dbReference type="EMBL" id="KAK2026285.1"/>
    </source>
</evidence>
<evidence type="ECO:0000256" key="1">
    <source>
        <dbReference type="SAM" id="MobiDB-lite"/>
    </source>
</evidence>
<keyword evidence="3" id="KW-1185">Reference proteome</keyword>
<accession>A0AAD9HC45</accession>
<proteinExistence type="predicted"/>
<evidence type="ECO:0000313" key="3">
    <source>
        <dbReference type="Proteomes" id="UP001232148"/>
    </source>
</evidence>
<dbReference type="Proteomes" id="UP001232148">
    <property type="component" value="Unassembled WGS sequence"/>
</dbReference>
<dbReference type="EMBL" id="MU842918">
    <property type="protein sequence ID" value="KAK2026285.1"/>
    <property type="molecule type" value="Genomic_DNA"/>
</dbReference>
<dbReference type="AlphaFoldDB" id="A0AAD9HC45"/>